<name>A0AA39GKA6_SARSR</name>
<reference evidence="1" key="1">
    <citation type="submission" date="2022-10" db="EMBL/GenBank/DDBJ databases">
        <title>Determination and structural analysis of whole genome sequence of Sarocladium strictum F4-1.</title>
        <authorList>
            <person name="Hu L."/>
            <person name="Jiang Y."/>
        </authorList>
    </citation>
    <scope>NUCLEOTIDE SEQUENCE</scope>
    <source>
        <strain evidence="1">F4-1</strain>
    </source>
</reference>
<evidence type="ECO:0000313" key="1">
    <source>
        <dbReference type="EMBL" id="KAK0388601.1"/>
    </source>
</evidence>
<keyword evidence="2" id="KW-1185">Reference proteome</keyword>
<dbReference type="AlphaFoldDB" id="A0AA39GKA6"/>
<accession>A0AA39GKA6</accession>
<gene>
    <name evidence="1" type="ORF">NLU13_4844</name>
</gene>
<sequence length="137" mass="15245">MYIPDTQKLVASGLTLAGIATDFINGGSSVSKGKVLDYAVEKCVDSDGNVRCSKPFAVKADGCYTLEWSTDGTLSHTTVEVRDAGSSELIYYRDTNGEWKPEKNELVYLDFKPKVWKTGNDTVEYEVKKCEKKEEEI</sequence>
<proteinExistence type="predicted"/>
<evidence type="ECO:0000313" key="2">
    <source>
        <dbReference type="Proteomes" id="UP001175261"/>
    </source>
</evidence>
<organism evidence="1 2">
    <name type="scientific">Sarocladium strictum</name>
    <name type="common">Black bundle disease fungus</name>
    <name type="synonym">Acremonium strictum</name>
    <dbReference type="NCBI Taxonomy" id="5046"/>
    <lineage>
        <taxon>Eukaryota</taxon>
        <taxon>Fungi</taxon>
        <taxon>Dikarya</taxon>
        <taxon>Ascomycota</taxon>
        <taxon>Pezizomycotina</taxon>
        <taxon>Sordariomycetes</taxon>
        <taxon>Hypocreomycetidae</taxon>
        <taxon>Hypocreales</taxon>
        <taxon>Sarocladiaceae</taxon>
        <taxon>Sarocladium</taxon>
    </lineage>
</organism>
<comment type="caution">
    <text evidence="1">The sequence shown here is derived from an EMBL/GenBank/DDBJ whole genome shotgun (WGS) entry which is preliminary data.</text>
</comment>
<protein>
    <submittedName>
        <fullName evidence="1">Uncharacterized protein</fullName>
    </submittedName>
</protein>
<dbReference type="Proteomes" id="UP001175261">
    <property type="component" value="Unassembled WGS sequence"/>
</dbReference>
<dbReference type="EMBL" id="JAPDFR010000003">
    <property type="protein sequence ID" value="KAK0388601.1"/>
    <property type="molecule type" value="Genomic_DNA"/>
</dbReference>